<dbReference type="GO" id="GO:0016926">
    <property type="term" value="P:protein desumoylation"/>
    <property type="evidence" value="ECO:0007669"/>
    <property type="project" value="TreeGrafter"/>
</dbReference>
<keyword evidence="9" id="KW-1185">Reference proteome</keyword>
<gene>
    <name evidence="8" type="ORF">BG015_008841</name>
</gene>
<dbReference type="GO" id="GO:0006508">
    <property type="term" value="P:proteolysis"/>
    <property type="evidence" value="ECO:0007669"/>
    <property type="project" value="UniProtKB-KW"/>
</dbReference>
<feature type="compositionally biased region" description="Basic and acidic residues" evidence="6">
    <location>
        <begin position="13"/>
        <end position="27"/>
    </location>
</feature>
<evidence type="ECO:0000313" key="9">
    <source>
        <dbReference type="Proteomes" id="UP000748756"/>
    </source>
</evidence>
<dbReference type="AlphaFoldDB" id="A0A9P5VA08"/>
<feature type="compositionally biased region" description="Polar residues" evidence="6">
    <location>
        <begin position="110"/>
        <end position="124"/>
    </location>
</feature>
<proteinExistence type="inferred from homology"/>
<dbReference type="Proteomes" id="UP000748756">
    <property type="component" value="Unassembled WGS sequence"/>
</dbReference>
<dbReference type="InterPro" id="IPR038765">
    <property type="entry name" value="Papain-like_cys_pep_sf"/>
</dbReference>
<feature type="domain" description="Ubiquitin-like protease family profile" evidence="7">
    <location>
        <begin position="296"/>
        <end position="619"/>
    </location>
</feature>
<keyword evidence="4" id="KW-0833">Ubl conjugation pathway</keyword>
<feature type="compositionally biased region" description="Pro residues" evidence="6">
    <location>
        <begin position="148"/>
        <end position="158"/>
    </location>
</feature>
<dbReference type="InterPro" id="IPR051947">
    <property type="entry name" value="Sentrin-specific_protease"/>
</dbReference>
<comment type="similarity">
    <text evidence="1">Belongs to the peptidase C48 family.</text>
</comment>
<feature type="compositionally biased region" description="Low complexity" evidence="6">
    <location>
        <begin position="466"/>
        <end position="480"/>
    </location>
</feature>
<evidence type="ECO:0000259" key="7">
    <source>
        <dbReference type="PROSITE" id="PS50600"/>
    </source>
</evidence>
<dbReference type="GO" id="GO:0005634">
    <property type="term" value="C:nucleus"/>
    <property type="evidence" value="ECO:0007669"/>
    <property type="project" value="TreeGrafter"/>
</dbReference>
<protein>
    <recommendedName>
        <fullName evidence="7">Ubiquitin-like protease family profile domain-containing protein</fullName>
    </recommendedName>
</protein>
<dbReference type="GO" id="GO:0070139">
    <property type="term" value="F:SUMO-specific endopeptidase activity"/>
    <property type="evidence" value="ECO:0007669"/>
    <property type="project" value="TreeGrafter"/>
</dbReference>
<reference evidence="8" key="1">
    <citation type="journal article" date="2020" name="Fungal Divers.">
        <title>Resolving the Mortierellaceae phylogeny through synthesis of multi-gene phylogenetics and phylogenomics.</title>
        <authorList>
            <person name="Vandepol N."/>
            <person name="Liber J."/>
            <person name="Desiro A."/>
            <person name="Na H."/>
            <person name="Kennedy M."/>
            <person name="Barry K."/>
            <person name="Grigoriev I.V."/>
            <person name="Miller A.N."/>
            <person name="O'Donnell K."/>
            <person name="Stajich J.E."/>
            <person name="Bonito G."/>
        </authorList>
    </citation>
    <scope>NUCLEOTIDE SEQUENCE</scope>
    <source>
        <strain evidence="8">NRRL 6426</strain>
    </source>
</reference>
<evidence type="ECO:0000256" key="6">
    <source>
        <dbReference type="SAM" id="MobiDB-lite"/>
    </source>
</evidence>
<evidence type="ECO:0000256" key="2">
    <source>
        <dbReference type="ARBA" id="ARBA00022553"/>
    </source>
</evidence>
<dbReference type="Pfam" id="PF02902">
    <property type="entry name" value="Peptidase_C48"/>
    <property type="match status" value="1"/>
</dbReference>
<dbReference type="OrthoDB" id="442460at2759"/>
<dbReference type="PANTHER" id="PTHR46896">
    <property type="entry name" value="SENTRIN-SPECIFIC PROTEASE"/>
    <property type="match status" value="1"/>
</dbReference>
<dbReference type="SUPFAM" id="SSF54001">
    <property type="entry name" value="Cysteine proteinases"/>
    <property type="match status" value="1"/>
</dbReference>
<organism evidence="8 9">
    <name type="scientific">Linnemannia schmuckeri</name>
    <dbReference type="NCBI Taxonomy" id="64567"/>
    <lineage>
        <taxon>Eukaryota</taxon>
        <taxon>Fungi</taxon>
        <taxon>Fungi incertae sedis</taxon>
        <taxon>Mucoromycota</taxon>
        <taxon>Mortierellomycotina</taxon>
        <taxon>Mortierellomycetes</taxon>
        <taxon>Mortierellales</taxon>
        <taxon>Mortierellaceae</taxon>
        <taxon>Linnemannia</taxon>
    </lineage>
</organism>
<dbReference type="GO" id="GO:0005737">
    <property type="term" value="C:cytoplasm"/>
    <property type="evidence" value="ECO:0007669"/>
    <property type="project" value="TreeGrafter"/>
</dbReference>
<keyword evidence="3" id="KW-0645">Protease</keyword>
<dbReference type="PROSITE" id="PS50600">
    <property type="entry name" value="ULP_PROTEASE"/>
    <property type="match status" value="1"/>
</dbReference>
<dbReference type="Gene3D" id="3.40.395.10">
    <property type="entry name" value="Adenoviral Proteinase, Chain A"/>
    <property type="match status" value="1"/>
</dbReference>
<dbReference type="PANTHER" id="PTHR46896:SF3">
    <property type="entry name" value="FI06413P-RELATED"/>
    <property type="match status" value="1"/>
</dbReference>
<keyword evidence="2" id="KW-0597">Phosphoprotein</keyword>
<dbReference type="EMBL" id="JAAAUQ010000539">
    <property type="protein sequence ID" value="KAF9149357.1"/>
    <property type="molecule type" value="Genomic_DNA"/>
</dbReference>
<feature type="region of interest" description="Disordered" evidence="6">
    <location>
        <begin position="518"/>
        <end position="539"/>
    </location>
</feature>
<comment type="caution">
    <text evidence="8">The sequence shown here is derived from an EMBL/GenBank/DDBJ whole genome shotgun (WGS) entry which is preliminary data.</text>
</comment>
<accession>A0A9P5VA08</accession>
<feature type="region of interest" description="Disordered" evidence="6">
    <location>
        <begin position="456"/>
        <end position="492"/>
    </location>
</feature>
<keyword evidence="5" id="KW-0378">Hydrolase</keyword>
<evidence type="ECO:0000256" key="5">
    <source>
        <dbReference type="ARBA" id="ARBA00022801"/>
    </source>
</evidence>
<dbReference type="InterPro" id="IPR003653">
    <property type="entry name" value="Peptidase_C48_C"/>
</dbReference>
<evidence type="ECO:0000313" key="8">
    <source>
        <dbReference type="EMBL" id="KAF9149357.1"/>
    </source>
</evidence>
<feature type="compositionally biased region" description="Low complexity" evidence="6">
    <location>
        <begin position="134"/>
        <end position="147"/>
    </location>
</feature>
<evidence type="ECO:0000256" key="1">
    <source>
        <dbReference type="ARBA" id="ARBA00005234"/>
    </source>
</evidence>
<name>A0A9P5VA08_9FUNG</name>
<feature type="region of interest" description="Disordered" evidence="6">
    <location>
        <begin position="1"/>
        <end position="163"/>
    </location>
</feature>
<evidence type="ECO:0000256" key="4">
    <source>
        <dbReference type="ARBA" id="ARBA00022786"/>
    </source>
</evidence>
<sequence length="692" mass="75439">MKDPKTVKRKKHVQEVDGRSSESHAAESRSSSVVSRMKKDTAPVKSDTLPSYMEMDSAPTRESRFHISIPAASQKSERGSTSTKPGLLSTKPGLPSTNPATPLTKPNIASVKTTLTSTNLTQPSVKPMTPPAKPVSSATVPSSSSVKPAPPSTPPTSPPTKQMFSLFTSPASPASPVLYPGQAKVHRPATPSLSEKSQQLGVGSFPHLPLEKVRVGTKIDIKRQKMVVQFGPDRFIINIDKNATKIPHETLRTVGYYIGGETKLIVLNTSDKLEPDSILAPYYDPSPLSGKGRRLILYTTSEKPDIEEYCDRLASMGYSTHKLTAESAGKYLEGLSTQSPVESPSAGTNAVVPHIPGNPGDIQPRQTLFMFPFKSTPKTRSIAVHIEDLARLFENDFLNDILIEFGLNAGMSAYDAVKSWTNKIDLFAMDSIVVPICEKAHWYLAIITNPGLLLREDSDDQPQTNSNESSTAASPISSPARDPPIGFSPGSPVLPSVAESMDSLAGSTSDLLQIKGEHGNEQDAPAKTESATGRPKRARSLVPVDVKANSYIIILDSLGGYHPAVSKALRSYLQQELLARKGIKKTLTMNEIIGKYAKPPKQDNYSDCGLYLLHFAEIFLKSPHQLLDAIVNNKPELEQYWKADELPSKREYYRDVVMQLAEDYKVFLAEQQASGALSKQSPMKAHADKTRK</sequence>
<feature type="compositionally biased region" description="Polar residues" evidence="6">
    <location>
        <begin position="71"/>
        <end position="84"/>
    </location>
</feature>
<evidence type="ECO:0000256" key="3">
    <source>
        <dbReference type="ARBA" id="ARBA00022670"/>
    </source>
</evidence>